<proteinExistence type="inferred from homology"/>
<dbReference type="InterPro" id="IPR008681">
    <property type="entry name" value="Neg-reg_MecA"/>
</dbReference>
<dbReference type="Gene3D" id="3.30.70.1950">
    <property type="match status" value="1"/>
</dbReference>
<dbReference type="InterPro" id="IPR038471">
    <property type="entry name" value="MecA_C_sf"/>
</dbReference>
<sequence length="191" mass="21070">MYFERLDGNKLRVRLTAEDLEEFLVTYDGMDYADSATRMMVSEILSRARLECGFTPGDGRLLIEAYPGEEDGCTLLFTAVPPPGRPALGKGGFGPLVYAFEDIDTVIDGSVRLFRLCCHRIYKSSLYRMDKGYRMILYPLDRTGSRASTLLAEYGELAGEGPAAAAVVEEHGAPVILGNAIDKLSYYFARG</sequence>
<protein>
    <submittedName>
        <fullName evidence="2">Adaptor protein</fullName>
    </submittedName>
</protein>
<dbReference type="Pfam" id="PF05389">
    <property type="entry name" value="MecA"/>
    <property type="match status" value="2"/>
</dbReference>
<reference evidence="2" key="1">
    <citation type="submission" date="2019-11" db="EMBL/GenBank/DDBJ databases">
        <authorList>
            <person name="Feng L."/>
        </authorList>
    </citation>
    <scope>NUCLEOTIDE SEQUENCE</scope>
    <source>
        <strain evidence="2">AundefinedLFYP135</strain>
    </source>
</reference>
<gene>
    <name evidence="2" type="ORF">AULFYP135_00033</name>
</gene>
<accession>A0A6N2QW94</accession>
<evidence type="ECO:0000256" key="1">
    <source>
        <dbReference type="ARBA" id="ARBA00005397"/>
    </source>
</evidence>
<organism evidence="2">
    <name type="scientific">uncultured Anaerotruncus sp</name>
    <dbReference type="NCBI Taxonomy" id="905011"/>
    <lineage>
        <taxon>Bacteria</taxon>
        <taxon>Bacillati</taxon>
        <taxon>Bacillota</taxon>
        <taxon>Clostridia</taxon>
        <taxon>Eubacteriales</taxon>
        <taxon>Oscillospiraceae</taxon>
        <taxon>Anaerotruncus</taxon>
        <taxon>environmental samples</taxon>
    </lineage>
</organism>
<evidence type="ECO:0000313" key="2">
    <source>
        <dbReference type="EMBL" id="VYS72448.1"/>
    </source>
</evidence>
<name>A0A6N2QW94_9FIRM</name>
<dbReference type="EMBL" id="CACRSL010000003">
    <property type="protein sequence ID" value="VYS72448.1"/>
    <property type="molecule type" value="Genomic_DNA"/>
</dbReference>
<dbReference type="AlphaFoldDB" id="A0A6N2QW94"/>
<comment type="similarity">
    <text evidence="1">Belongs to the MecA family.</text>
</comment>